<dbReference type="InParanoid" id="A0A1X7VUH1"/>
<sequence>EIIIINFLVTLQVPFTLSPQFLSNPRQHKSYKYHRAPSKYKNCRHKLAETDNHFFLVNQGLYGFADFARIKDDITPSLLHGITNTSEHTAIEEHVFLCSRSCWNFAQCHVNSIVSY</sequence>
<proteinExistence type="predicted"/>
<reference evidence="1" key="1">
    <citation type="submission" date="2017-05" db="UniProtKB">
        <authorList>
            <consortium name="EnsemblMetazoa"/>
        </authorList>
    </citation>
    <scope>IDENTIFICATION</scope>
</reference>
<dbReference type="EnsemblMetazoa" id="Aqu2.1.43752_001">
    <property type="protein sequence ID" value="Aqu2.1.43752_001"/>
    <property type="gene ID" value="Aqu2.1.43752"/>
</dbReference>
<organism evidence="1">
    <name type="scientific">Amphimedon queenslandica</name>
    <name type="common">Sponge</name>
    <dbReference type="NCBI Taxonomy" id="400682"/>
    <lineage>
        <taxon>Eukaryota</taxon>
        <taxon>Metazoa</taxon>
        <taxon>Porifera</taxon>
        <taxon>Demospongiae</taxon>
        <taxon>Heteroscleromorpha</taxon>
        <taxon>Haplosclerida</taxon>
        <taxon>Niphatidae</taxon>
        <taxon>Amphimedon</taxon>
    </lineage>
</organism>
<accession>A0A1X7VUH1</accession>
<evidence type="ECO:0000313" key="1">
    <source>
        <dbReference type="EnsemblMetazoa" id="Aqu2.1.43752_001"/>
    </source>
</evidence>
<protein>
    <submittedName>
        <fullName evidence="1">Uncharacterized protein</fullName>
    </submittedName>
</protein>
<dbReference type="AlphaFoldDB" id="A0A1X7VUH1"/>
<name>A0A1X7VUH1_AMPQE</name>